<dbReference type="Gene3D" id="3.80.10.10">
    <property type="entry name" value="Ribonuclease Inhibitor"/>
    <property type="match status" value="3"/>
</dbReference>
<feature type="region of interest" description="Disordered" evidence="1">
    <location>
        <begin position="1"/>
        <end position="35"/>
    </location>
</feature>
<comment type="caution">
    <text evidence="3">The sequence shown here is derived from an EMBL/GenBank/DDBJ whole genome shotgun (WGS) entry which is preliminary data.</text>
</comment>
<dbReference type="SMART" id="SM00367">
    <property type="entry name" value="LRR_CC"/>
    <property type="match status" value="13"/>
</dbReference>
<evidence type="ECO:0000256" key="1">
    <source>
        <dbReference type="SAM" id="MobiDB-lite"/>
    </source>
</evidence>
<dbReference type="Pfam" id="PF25372">
    <property type="entry name" value="DUF7885"/>
    <property type="match status" value="2"/>
</dbReference>
<proteinExistence type="predicted"/>
<feature type="domain" description="F-box/LRR-repeat protein 15-like leucin rich repeat" evidence="2">
    <location>
        <begin position="39"/>
        <end position="231"/>
    </location>
</feature>
<dbReference type="EMBL" id="JAPMOS010000101">
    <property type="protein sequence ID" value="KAJ4455582.1"/>
    <property type="molecule type" value="Genomic_DNA"/>
</dbReference>
<keyword evidence="4" id="KW-1185">Reference proteome</keyword>
<dbReference type="PANTHER" id="PTHR13318">
    <property type="entry name" value="PARTNER OF PAIRED, ISOFORM B-RELATED"/>
    <property type="match status" value="1"/>
</dbReference>
<organism evidence="3 4">
    <name type="scientific">Paratrimastix pyriformis</name>
    <dbReference type="NCBI Taxonomy" id="342808"/>
    <lineage>
        <taxon>Eukaryota</taxon>
        <taxon>Metamonada</taxon>
        <taxon>Preaxostyla</taxon>
        <taxon>Paratrimastigidae</taxon>
        <taxon>Paratrimastix</taxon>
    </lineage>
</organism>
<gene>
    <name evidence="3" type="ORF">PAPYR_9431</name>
</gene>
<accession>A0ABQ8UD39</accession>
<evidence type="ECO:0000313" key="3">
    <source>
        <dbReference type="EMBL" id="KAJ4455582.1"/>
    </source>
</evidence>
<reference evidence="3" key="1">
    <citation type="journal article" date="2022" name="bioRxiv">
        <title>Genomics of Preaxostyla Flagellates Illuminates Evolutionary Transitions and the Path Towards Mitochondrial Loss.</title>
        <authorList>
            <person name="Novak L.V.F."/>
            <person name="Treitli S.C."/>
            <person name="Pyrih J."/>
            <person name="Halakuc P."/>
            <person name="Pipaliya S.V."/>
            <person name="Vacek V."/>
            <person name="Brzon O."/>
            <person name="Soukal P."/>
            <person name="Eme L."/>
            <person name="Dacks J.B."/>
            <person name="Karnkowska A."/>
            <person name="Elias M."/>
            <person name="Hampl V."/>
        </authorList>
    </citation>
    <scope>NUCLEOTIDE SEQUENCE</scope>
    <source>
        <strain evidence="3">RCP-MX</strain>
    </source>
</reference>
<dbReference type="InterPro" id="IPR032675">
    <property type="entry name" value="LRR_dom_sf"/>
</dbReference>
<dbReference type="InterPro" id="IPR057207">
    <property type="entry name" value="FBXL15_LRR"/>
</dbReference>
<protein>
    <submittedName>
        <fullName evidence="3">Leucine Rich Repeat family protein</fullName>
    </submittedName>
</protein>
<dbReference type="Proteomes" id="UP001141327">
    <property type="component" value="Unassembled WGS sequence"/>
</dbReference>
<dbReference type="InterPro" id="IPR006553">
    <property type="entry name" value="Leu-rich_rpt_Cys-con_subtyp"/>
</dbReference>
<feature type="compositionally biased region" description="Low complexity" evidence="1">
    <location>
        <begin position="1"/>
        <end position="15"/>
    </location>
</feature>
<evidence type="ECO:0000259" key="2">
    <source>
        <dbReference type="Pfam" id="PF25372"/>
    </source>
</evidence>
<dbReference type="PANTHER" id="PTHR13318:SF95">
    <property type="entry name" value="F-BOX PROTEIN YLR352W"/>
    <property type="match status" value="1"/>
</dbReference>
<sequence>MSAPSPTPDAAAAQQAPPPLPMVLPQPGSRNWSPPEVDDKTILGLKAQLQPLQSITFRDCRKITDQAIAHLIHECQNLASLELFECTKLSDESLVGLGKNARLEHLIFSGSPRVSDSALGAFVAPNLTTLSIEKCSAITDAGVGALVSGVCGPRLTHLSLAGCEKLMDACFAPVAEKCTNLQCLDLTRCEKISDAALAPLTNPAAGPMLTHLTTLILQDCIRVTSTSLTALPTSLKVLKLRRNEALSEAALGQLAAQCPQLEELHLCSFTNLAIANGRFPALKVLNLSNCVYLRSTDIGANAPNLQSVDLTNCRSLPDVGTVSFSNCLSLRVFTARNCALFSDLGLRPIIEKCSQLVHLDISYTDVGETGLIDVGTRLPDLEALYAEGLKATDSGISALVATLGNLRRLSIAHCSDVTDGAIQHIATHCPKLIHLDARCIRRVNDLAMNAIANNLSSLCYLDVRSPAEARVSDASVIQLASKCTLMQTLELGGHAVGDNSLNQLGNHCPCLERVGVHGTRVTPGGARTLVTKVPACRVVPILCAY</sequence>
<name>A0ABQ8UD39_9EUKA</name>
<dbReference type="SUPFAM" id="SSF52047">
    <property type="entry name" value="RNI-like"/>
    <property type="match status" value="2"/>
</dbReference>
<feature type="domain" description="F-box/LRR-repeat protein 15-like leucin rich repeat" evidence="2">
    <location>
        <begin position="256"/>
        <end position="453"/>
    </location>
</feature>
<evidence type="ECO:0000313" key="4">
    <source>
        <dbReference type="Proteomes" id="UP001141327"/>
    </source>
</evidence>